<dbReference type="Pfam" id="PF13180">
    <property type="entry name" value="PDZ_2"/>
    <property type="match status" value="2"/>
</dbReference>
<comment type="caution">
    <text evidence="17">The sequence shown here is derived from an EMBL/GenBank/DDBJ whole genome shotgun (WGS) entry which is preliminary data.</text>
</comment>
<keyword evidence="8" id="KW-0677">Repeat</keyword>
<reference evidence="18" key="1">
    <citation type="journal article" date="2021" name="Syst. Appl. Microbiol.">
        <title>Roseomonas hellenica sp. nov., isolated from roots of wild-growing Alkanna tinctoria.</title>
        <authorList>
            <person name="Rat A."/>
            <person name="Naranjo H.D."/>
            <person name="Lebbe L."/>
            <person name="Cnockaert M."/>
            <person name="Krigas N."/>
            <person name="Grigoriadou K."/>
            <person name="Maloupa E."/>
            <person name="Willems A."/>
        </authorList>
    </citation>
    <scope>NUCLEOTIDE SEQUENCE [LARGE SCALE GENOMIC DNA]</scope>
    <source>
        <strain evidence="18">LMG 31159</strain>
    </source>
</reference>
<dbReference type="InterPro" id="IPR036034">
    <property type="entry name" value="PDZ_sf"/>
</dbReference>
<evidence type="ECO:0000256" key="4">
    <source>
        <dbReference type="ARBA" id="ARBA00013035"/>
    </source>
</evidence>
<evidence type="ECO:0000256" key="14">
    <source>
        <dbReference type="SAM" id="MobiDB-lite"/>
    </source>
</evidence>
<comment type="similarity">
    <text evidence="3">Belongs to the peptidase S1C family.</text>
</comment>
<sequence length="505" mass="53535">MRLPTVRFAVLLLSAVLAATSVTLPAEAQRAPETFAPLARQLLPAVVNISTTQAVQARPGRPDAPEMPQAPPGSPFEEFFRDFFNRNRPGQEGAPQQPQRPQRRGQSLGSGFIVDAQAGIVVTNNHVIDGADEINVILQDNTTIKAELLGTDPRTDIAVLRIRTEHPLTAVTFGNSDEAQVGDWVLAIGNPFGLGGSVTAGIVSARGRDIRQGLYDDFIQTDAAINRGNSGGPLFNMAGQVVGINTAIYSPSGGSIGIGFAIPANLAQRIVAQLRDGGRVRRGWLGVNIQQVTDEIAEALRLPGGARGALVARAQDGGPAAGGGIRSGDVILRFNNIDVREMRTLPRIVADTTVGEQVPVVIWRDGKEETVTITLGELPADQAQAGGGAPPAPPQPDRPVELSGLGMLVAPITDELRQRFNLRAEQRGVVIVEVAPGSPAAERELRPGDVIVEVQQERVTTPAEVQERIGRLRQQNRGVALLGVEGAGGQRFVPLRLRGERGSPG</sequence>
<evidence type="ECO:0000256" key="10">
    <source>
        <dbReference type="ARBA" id="ARBA00022801"/>
    </source>
</evidence>
<dbReference type="EC" id="3.4.21.107" evidence="4"/>
<keyword evidence="6" id="KW-0645">Protease</keyword>
<feature type="signal peptide" evidence="15">
    <location>
        <begin position="1"/>
        <end position="28"/>
    </location>
</feature>
<dbReference type="RefSeq" id="WP_211870068.1">
    <property type="nucleotide sequence ID" value="NZ_JAAEDI010000018.1"/>
</dbReference>
<evidence type="ECO:0000256" key="12">
    <source>
        <dbReference type="ARBA" id="ARBA00023016"/>
    </source>
</evidence>
<organism evidence="17 18">
    <name type="scientific">Neoroseomonas terrae</name>
    <dbReference type="NCBI Taxonomy" id="424799"/>
    <lineage>
        <taxon>Bacteria</taxon>
        <taxon>Pseudomonadati</taxon>
        <taxon>Pseudomonadota</taxon>
        <taxon>Alphaproteobacteria</taxon>
        <taxon>Acetobacterales</taxon>
        <taxon>Acetobacteraceae</taxon>
        <taxon>Neoroseomonas</taxon>
    </lineage>
</organism>
<keyword evidence="18" id="KW-1185">Reference proteome</keyword>
<keyword evidence="11" id="KW-0720">Serine protease</keyword>
<evidence type="ECO:0000256" key="6">
    <source>
        <dbReference type="ARBA" id="ARBA00022670"/>
    </source>
</evidence>
<dbReference type="Gene3D" id="2.40.10.120">
    <property type="match status" value="1"/>
</dbReference>
<dbReference type="InterPro" id="IPR009003">
    <property type="entry name" value="Peptidase_S1_PA"/>
</dbReference>
<dbReference type="InterPro" id="IPR011782">
    <property type="entry name" value="Pept_S1C_Do"/>
</dbReference>
<dbReference type="NCBIfam" id="TIGR02037">
    <property type="entry name" value="degP_htrA_DO"/>
    <property type="match status" value="1"/>
</dbReference>
<feature type="chain" id="PRO_5046464782" description="Probable periplasmic serine endoprotease DegP-like" evidence="15">
    <location>
        <begin position="29"/>
        <end position="505"/>
    </location>
</feature>
<feature type="region of interest" description="Disordered" evidence="14">
    <location>
        <begin position="53"/>
        <end position="107"/>
    </location>
</feature>
<evidence type="ECO:0000313" key="17">
    <source>
        <dbReference type="EMBL" id="MBR0651399.1"/>
    </source>
</evidence>
<dbReference type="PANTHER" id="PTHR22939">
    <property type="entry name" value="SERINE PROTEASE FAMILY S1C HTRA-RELATED"/>
    <property type="match status" value="1"/>
</dbReference>
<dbReference type="InterPro" id="IPR001940">
    <property type="entry name" value="Peptidase_S1C"/>
</dbReference>
<dbReference type="Proteomes" id="UP000698752">
    <property type="component" value="Unassembled WGS sequence"/>
</dbReference>
<gene>
    <name evidence="17" type="ORF">GXW78_17140</name>
</gene>
<evidence type="ECO:0000256" key="13">
    <source>
        <dbReference type="ARBA" id="ARBA00032850"/>
    </source>
</evidence>
<dbReference type="PRINTS" id="PR00834">
    <property type="entry name" value="PROTEASES2C"/>
</dbReference>
<evidence type="ECO:0000256" key="3">
    <source>
        <dbReference type="ARBA" id="ARBA00010541"/>
    </source>
</evidence>
<dbReference type="SUPFAM" id="SSF50156">
    <property type="entry name" value="PDZ domain-like"/>
    <property type="match status" value="2"/>
</dbReference>
<evidence type="ECO:0000256" key="8">
    <source>
        <dbReference type="ARBA" id="ARBA00022737"/>
    </source>
</evidence>
<evidence type="ECO:0000256" key="5">
    <source>
        <dbReference type="ARBA" id="ARBA00013958"/>
    </source>
</evidence>
<comment type="subcellular location">
    <subcellularLocation>
        <location evidence="2">Periplasm</location>
    </subcellularLocation>
</comment>
<dbReference type="InterPro" id="IPR001478">
    <property type="entry name" value="PDZ"/>
</dbReference>
<comment type="catalytic activity">
    <reaction evidence="1">
        <text>Acts on substrates that are at least partially unfolded. The cleavage site P1 residue is normally between a pair of hydrophobic residues, such as Val-|-Val.</text>
        <dbReference type="EC" id="3.4.21.107"/>
    </reaction>
</comment>
<feature type="compositionally biased region" description="Low complexity" evidence="14">
    <location>
        <begin position="86"/>
        <end position="106"/>
    </location>
</feature>
<dbReference type="SMART" id="SM00228">
    <property type="entry name" value="PDZ"/>
    <property type="match status" value="2"/>
</dbReference>
<proteinExistence type="inferred from homology"/>
<keyword evidence="12" id="KW-0346">Stress response</keyword>
<evidence type="ECO:0000256" key="9">
    <source>
        <dbReference type="ARBA" id="ARBA00022764"/>
    </source>
</evidence>
<evidence type="ECO:0000256" key="15">
    <source>
        <dbReference type="SAM" id="SignalP"/>
    </source>
</evidence>
<dbReference type="Pfam" id="PF13365">
    <property type="entry name" value="Trypsin_2"/>
    <property type="match status" value="1"/>
</dbReference>
<dbReference type="Gene3D" id="2.30.42.10">
    <property type="match status" value="2"/>
</dbReference>
<dbReference type="PROSITE" id="PS50106">
    <property type="entry name" value="PDZ"/>
    <property type="match status" value="2"/>
</dbReference>
<protein>
    <recommendedName>
        <fullName evidence="5">Probable periplasmic serine endoprotease DegP-like</fullName>
        <ecNumber evidence="4">3.4.21.107</ecNumber>
    </recommendedName>
    <alternativeName>
        <fullName evidence="13">Protease Do</fullName>
    </alternativeName>
</protein>
<evidence type="ECO:0000256" key="1">
    <source>
        <dbReference type="ARBA" id="ARBA00001772"/>
    </source>
</evidence>
<evidence type="ECO:0000256" key="7">
    <source>
        <dbReference type="ARBA" id="ARBA00022729"/>
    </source>
</evidence>
<dbReference type="EMBL" id="JAAEDI010000018">
    <property type="protein sequence ID" value="MBR0651399.1"/>
    <property type="molecule type" value="Genomic_DNA"/>
</dbReference>
<accession>A0ABS5EK45</accession>
<keyword evidence="9" id="KW-0574">Periplasm</keyword>
<evidence type="ECO:0000256" key="2">
    <source>
        <dbReference type="ARBA" id="ARBA00004418"/>
    </source>
</evidence>
<feature type="domain" description="PDZ" evidence="16">
    <location>
        <begin position="405"/>
        <end position="481"/>
    </location>
</feature>
<evidence type="ECO:0000313" key="18">
    <source>
        <dbReference type="Proteomes" id="UP000698752"/>
    </source>
</evidence>
<evidence type="ECO:0000259" key="16">
    <source>
        <dbReference type="PROSITE" id="PS50106"/>
    </source>
</evidence>
<feature type="domain" description="PDZ" evidence="16">
    <location>
        <begin position="269"/>
        <end position="342"/>
    </location>
</feature>
<name>A0ABS5EK45_9PROT</name>
<dbReference type="SUPFAM" id="SSF50494">
    <property type="entry name" value="Trypsin-like serine proteases"/>
    <property type="match status" value="1"/>
</dbReference>
<dbReference type="PANTHER" id="PTHR22939:SF130">
    <property type="entry name" value="PERIPLASMIC SERINE ENDOPROTEASE DEGP-LIKE-RELATED"/>
    <property type="match status" value="1"/>
</dbReference>
<dbReference type="CDD" id="cd10839">
    <property type="entry name" value="cpPDZ1_DegP-like"/>
    <property type="match status" value="1"/>
</dbReference>
<keyword evidence="10" id="KW-0378">Hydrolase</keyword>
<keyword evidence="7 15" id="KW-0732">Signal</keyword>
<evidence type="ECO:0000256" key="11">
    <source>
        <dbReference type="ARBA" id="ARBA00022825"/>
    </source>
</evidence>